<dbReference type="EMBL" id="OV121134">
    <property type="protein sequence ID" value="CAH0552825.1"/>
    <property type="molecule type" value="Genomic_DNA"/>
</dbReference>
<protein>
    <recommendedName>
        <fullName evidence="1">MADF domain-containing protein</fullName>
    </recommendedName>
</protein>
<dbReference type="GO" id="GO:0005634">
    <property type="term" value="C:nucleus"/>
    <property type="evidence" value="ECO:0007669"/>
    <property type="project" value="TreeGrafter"/>
</dbReference>
<dbReference type="GO" id="GO:0005667">
    <property type="term" value="C:transcription regulator complex"/>
    <property type="evidence" value="ECO:0007669"/>
    <property type="project" value="TreeGrafter"/>
</dbReference>
<dbReference type="InterPro" id="IPR006578">
    <property type="entry name" value="MADF-dom"/>
</dbReference>
<dbReference type="PANTHER" id="PTHR12243">
    <property type="entry name" value="MADF DOMAIN TRANSCRIPTION FACTOR"/>
    <property type="match status" value="1"/>
</dbReference>
<dbReference type="GO" id="GO:0006357">
    <property type="term" value="P:regulation of transcription by RNA polymerase II"/>
    <property type="evidence" value="ECO:0007669"/>
    <property type="project" value="TreeGrafter"/>
</dbReference>
<accession>A0A9P0B1I4</accession>
<dbReference type="PANTHER" id="PTHR12243:SF67">
    <property type="entry name" value="COREPRESSOR OF PANGOLIN, ISOFORM A-RELATED"/>
    <property type="match status" value="1"/>
</dbReference>
<reference evidence="2" key="1">
    <citation type="submission" date="2021-12" db="EMBL/GenBank/DDBJ databases">
        <authorList>
            <person name="King R."/>
        </authorList>
    </citation>
    <scope>NUCLEOTIDE SEQUENCE</scope>
</reference>
<proteinExistence type="predicted"/>
<organism evidence="2 3">
    <name type="scientific">Brassicogethes aeneus</name>
    <name type="common">Rape pollen beetle</name>
    <name type="synonym">Meligethes aeneus</name>
    <dbReference type="NCBI Taxonomy" id="1431903"/>
    <lineage>
        <taxon>Eukaryota</taxon>
        <taxon>Metazoa</taxon>
        <taxon>Ecdysozoa</taxon>
        <taxon>Arthropoda</taxon>
        <taxon>Hexapoda</taxon>
        <taxon>Insecta</taxon>
        <taxon>Pterygota</taxon>
        <taxon>Neoptera</taxon>
        <taxon>Endopterygota</taxon>
        <taxon>Coleoptera</taxon>
        <taxon>Polyphaga</taxon>
        <taxon>Cucujiformia</taxon>
        <taxon>Nitidulidae</taxon>
        <taxon>Meligethinae</taxon>
        <taxon>Brassicogethes</taxon>
    </lineage>
</organism>
<dbReference type="AlphaFoldDB" id="A0A9P0B1I4"/>
<keyword evidence="3" id="KW-1185">Reference proteome</keyword>
<name>A0A9P0B1I4_BRAAE</name>
<evidence type="ECO:0000313" key="3">
    <source>
        <dbReference type="Proteomes" id="UP001154078"/>
    </source>
</evidence>
<dbReference type="Proteomes" id="UP001154078">
    <property type="component" value="Chromosome 3"/>
</dbReference>
<dbReference type="Pfam" id="PF10545">
    <property type="entry name" value="MADF_DNA_bdg"/>
    <property type="match status" value="1"/>
</dbReference>
<feature type="domain" description="MADF" evidence="1">
    <location>
        <begin position="4"/>
        <end position="92"/>
    </location>
</feature>
<gene>
    <name evidence="2" type="ORF">MELIAE_LOCUS4970</name>
</gene>
<dbReference type="SMART" id="SM00595">
    <property type="entry name" value="MADF"/>
    <property type="match status" value="1"/>
</dbReference>
<evidence type="ECO:0000259" key="1">
    <source>
        <dbReference type="PROSITE" id="PS51029"/>
    </source>
</evidence>
<dbReference type="InterPro" id="IPR039353">
    <property type="entry name" value="TF_Adf1"/>
</dbReference>
<dbReference type="OrthoDB" id="6081971at2759"/>
<dbReference type="PROSITE" id="PS51029">
    <property type="entry name" value="MADF"/>
    <property type="match status" value="1"/>
</dbReference>
<sequence length="191" mass="22770">MTKEIIQFVKKYPILYDSTLDEYKDLPKRNLAWQIIGEELNEDGESLKKKWKNIRDCYGKYLRSIENPKSIKRTYKNWRYAKEMEFFKPFLEPTLNLNNNEEKIIQDESDNYVQEQILDKKYSIDFSTFDYIDILFLGYSATIKNLTPEREVQAKIKIAKLIAEEEIKSIQEKEDTASFLICPNVVIKEEL</sequence>
<evidence type="ECO:0000313" key="2">
    <source>
        <dbReference type="EMBL" id="CAH0552825.1"/>
    </source>
</evidence>